<dbReference type="EMBL" id="MN739467">
    <property type="protein sequence ID" value="QHT06283.1"/>
    <property type="molecule type" value="Genomic_DNA"/>
</dbReference>
<dbReference type="InterPro" id="IPR036397">
    <property type="entry name" value="RNaseH_sf"/>
</dbReference>
<proteinExistence type="predicted"/>
<accession>A0A6C0CPR8</accession>
<dbReference type="GO" id="GO:0016788">
    <property type="term" value="F:hydrolase activity, acting on ester bonds"/>
    <property type="evidence" value="ECO:0007669"/>
    <property type="project" value="InterPro"/>
</dbReference>
<dbReference type="GO" id="GO:0006281">
    <property type="term" value="P:DNA repair"/>
    <property type="evidence" value="ECO:0007669"/>
    <property type="project" value="InterPro"/>
</dbReference>
<evidence type="ECO:0000313" key="2">
    <source>
        <dbReference type="EMBL" id="QHT06283.1"/>
    </source>
</evidence>
<dbReference type="GO" id="GO:0000287">
    <property type="term" value="F:magnesium ion binding"/>
    <property type="evidence" value="ECO:0007669"/>
    <property type="project" value="InterPro"/>
</dbReference>
<sequence>MIISFDVGIKNLAYCVIDNSNNEYKITHWDVANLCGEKPTCCHKTKKGICGKTASYNFKQQDYYCGTHVKKVPNKQLAPDIYYKIVKAKKPSKKALKQLNGVNNTNYDKEELCSYVEEHYLLKNISLKTANQLDLIEIGCLIAKILPDILPMNKITTVLIENQISPIANRMKTIQGMLAQFFIDRGITNIEFVSSHNKLKAFDVKKKTYAERKKSGIEVTEKLINEKDSLKEWKTLFKSHKKKDDLADSFLQGLWYLSKK</sequence>
<reference evidence="2" key="1">
    <citation type="journal article" date="2020" name="Nature">
        <title>Giant virus diversity and host interactions through global metagenomics.</title>
        <authorList>
            <person name="Schulz F."/>
            <person name="Roux S."/>
            <person name="Paez-Espino D."/>
            <person name="Jungbluth S."/>
            <person name="Walsh D.A."/>
            <person name="Denef V.J."/>
            <person name="McMahon K.D."/>
            <person name="Konstantinidis K.T."/>
            <person name="Eloe-Fadrosh E.A."/>
            <person name="Kyrpides N.C."/>
            <person name="Woyke T."/>
        </authorList>
    </citation>
    <scope>NUCLEOTIDE SEQUENCE</scope>
    <source>
        <strain evidence="2">GVMAG-M-3300021425-30</strain>
    </source>
</reference>
<dbReference type="InterPro" id="IPR006932">
    <property type="entry name" value="HJ-resolvase_A22"/>
</dbReference>
<dbReference type="GO" id="GO:0000400">
    <property type="term" value="F:four-way junction DNA binding"/>
    <property type="evidence" value="ECO:0007669"/>
    <property type="project" value="InterPro"/>
</dbReference>
<dbReference type="AlphaFoldDB" id="A0A6C0CPR8"/>
<dbReference type="InterPro" id="IPR012337">
    <property type="entry name" value="RNaseH-like_sf"/>
</dbReference>
<keyword evidence="1" id="KW-0378">Hydrolase</keyword>
<dbReference type="SUPFAM" id="SSF53098">
    <property type="entry name" value="Ribonuclease H-like"/>
    <property type="match status" value="1"/>
</dbReference>
<dbReference type="Gene3D" id="3.30.420.10">
    <property type="entry name" value="Ribonuclease H-like superfamily/Ribonuclease H"/>
    <property type="match status" value="1"/>
</dbReference>
<dbReference type="Pfam" id="PF04848">
    <property type="entry name" value="Pox_A22"/>
    <property type="match status" value="1"/>
</dbReference>
<organism evidence="2">
    <name type="scientific">viral metagenome</name>
    <dbReference type="NCBI Taxonomy" id="1070528"/>
    <lineage>
        <taxon>unclassified sequences</taxon>
        <taxon>metagenomes</taxon>
        <taxon>organismal metagenomes</taxon>
    </lineage>
</organism>
<evidence type="ECO:0000256" key="1">
    <source>
        <dbReference type="ARBA" id="ARBA00022801"/>
    </source>
</evidence>
<protein>
    <submittedName>
        <fullName evidence="2">Uncharacterized protein</fullName>
    </submittedName>
</protein>
<name>A0A6C0CPR8_9ZZZZ</name>
<dbReference type="GO" id="GO:0006310">
    <property type="term" value="P:DNA recombination"/>
    <property type="evidence" value="ECO:0007669"/>
    <property type="project" value="InterPro"/>
</dbReference>